<feature type="domain" description="DUF5641" evidence="1">
    <location>
        <begin position="425"/>
        <end position="511"/>
    </location>
</feature>
<dbReference type="VEuPathDB" id="VectorBase:ADIR009018"/>
<dbReference type="EnsemblMetazoa" id="ADIR009018-RA">
    <property type="protein sequence ID" value="ADIR009018-PA"/>
    <property type="gene ID" value="ADIR009018"/>
</dbReference>
<dbReference type="InterPro" id="IPR040676">
    <property type="entry name" value="DUF5641"/>
</dbReference>
<accession>A0A182NMY3</accession>
<organism evidence="2 3">
    <name type="scientific">Anopheles dirus</name>
    <dbReference type="NCBI Taxonomy" id="7168"/>
    <lineage>
        <taxon>Eukaryota</taxon>
        <taxon>Metazoa</taxon>
        <taxon>Ecdysozoa</taxon>
        <taxon>Arthropoda</taxon>
        <taxon>Hexapoda</taxon>
        <taxon>Insecta</taxon>
        <taxon>Pterygota</taxon>
        <taxon>Neoptera</taxon>
        <taxon>Endopterygota</taxon>
        <taxon>Diptera</taxon>
        <taxon>Nematocera</taxon>
        <taxon>Culicoidea</taxon>
        <taxon>Culicidae</taxon>
        <taxon>Anophelinae</taxon>
        <taxon>Anopheles</taxon>
    </lineage>
</organism>
<dbReference type="Pfam" id="PF18701">
    <property type="entry name" value="DUF5641"/>
    <property type="match status" value="1"/>
</dbReference>
<dbReference type="AlphaFoldDB" id="A0A182NMY3"/>
<evidence type="ECO:0000259" key="1">
    <source>
        <dbReference type="Pfam" id="PF18701"/>
    </source>
</evidence>
<name>A0A182NMY3_9DIPT</name>
<dbReference type="Proteomes" id="UP000075884">
    <property type="component" value="Unassembled WGS sequence"/>
</dbReference>
<dbReference type="STRING" id="7168.A0A182NMY3"/>
<dbReference type="InterPro" id="IPR005312">
    <property type="entry name" value="DUF1759"/>
</dbReference>
<dbReference type="PANTHER" id="PTHR47331:SF5">
    <property type="entry name" value="RIBONUCLEASE H"/>
    <property type="match status" value="1"/>
</dbReference>
<evidence type="ECO:0000313" key="2">
    <source>
        <dbReference type="EnsemblMetazoa" id="ADIR009018-PA"/>
    </source>
</evidence>
<keyword evidence="3" id="KW-1185">Reference proteome</keyword>
<dbReference type="PANTHER" id="PTHR47331">
    <property type="entry name" value="PHD-TYPE DOMAIN-CONTAINING PROTEIN"/>
    <property type="match status" value="1"/>
</dbReference>
<sequence>IGISEEQSKSRLSRLEKCWEEFKAVINELRLIDDAKNSSTNEQLLDDVDERCIDIGDMIRAKTIKQCRPTVDVKQNPSDYDEWLPFRDMYEANIHNNQKLAPVHKIAYLKHSLRGEAARLVNSFPSTGASYIPAWNALVERYSNEYVLKKRYINSLLQYPRLKSSSKNELQTLVDAFERNIKLLKQLGEKTDQWGMLIIQILLNKLDEKTHHDWEKHVEELMKKEEQHTIDDRMKFLHAQPRVSDAIAEDRSPSNRAKKATDHHWAMKVSSKVPTCACCGEQHPLYSCATFQERSVDERHQLVSEKRLCRNCLFPGHLSIACKMRLRCNKCNKKHHVLLHKEPVNEIVAPLPSINAATIRAKDHVFLSTAFVMIRSSSGKWKEARALIDNGAQVNLMTEKLCKTLRLSTKGHSQELIGVGKCTVQLIQRHWKRWKTEYLCELHNSTQRIPAQQRVAVGKMVILKEDNSTPCDWPIARIQMVHPGQDGVVRVVTIRTSQGLFKRPVSRICLLPFEREDTLKEIV</sequence>
<proteinExistence type="predicted"/>
<dbReference type="Pfam" id="PF03564">
    <property type="entry name" value="DUF1759"/>
    <property type="match status" value="1"/>
</dbReference>
<evidence type="ECO:0000313" key="3">
    <source>
        <dbReference type="Proteomes" id="UP000075884"/>
    </source>
</evidence>
<reference evidence="3" key="1">
    <citation type="submission" date="2013-03" db="EMBL/GenBank/DDBJ databases">
        <title>The Genome Sequence of Anopheles dirus WRAIR2.</title>
        <authorList>
            <consortium name="The Broad Institute Genomics Platform"/>
            <person name="Neafsey D.E."/>
            <person name="Walton C."/>
            <person name="Walker B."/>
            <person name="Young S.K."/>
            <person name="Zeng Q."/>
            <person name="Gargeya S."/>
            <person name="Fitzgerald M."/>
            <person name="Haas B."/>
            <person name="Abouelleil A."/>
            <person name="Allen A.W."/>
            <person name="Alvarado L."/>
            <person name="Arachchi H.M."/>
            <person name="Berlin A.M."/>
            <person name="Chapman S.B."/>
            <person name="Gainer-Dewar J."/>
            <person name="Goldberg J."/>
            <person name="Griggs A."/>
            <person name="Gujja S."/>
            <person name="Hansen M."/>
            <person name="Howarth C."/>
            <person name="Imamovic A."/>
            <person name="Ireland A."/>
            <person name="Larimer J."/>
            <person name="McCowan C."/>
            <person name="Murphy C."/>
            <person name="Pearson M."/>
            <person name="Poon T.W."/>
            <person name="Priest M."/>
            <person name="Roberts A."/>
            <person name="Saif S."/>
            <person name="Shea T."/>
            <person name="Sisk P."/>
            <person name="Sykes S."/>
            <person name="Wortman J."/>
            <person name="Nusbaum C."/>
            <person name="Birren B."/>
        </authorList>
    </citation>
    <scope>NUCLEOTIDE SEQUENCE [LARGE SCALE GENOMIC DNA]</scope>
    <source>
        <strain evidence="3">WRAIR2</strain>
    </source>
</reference>
<reference evidence="2" key="2">
    <citation type="submission" date="2020-05" db="UniProtKB">
        <authorList>
            <consortium name="EnsemblMetazoa"/>
        </authorList>
    </citation>
    <scope>IDENTIFICATION</scope>
    <source>
        <strain evidence="2">WRAIR2</strain>
    </source>
</reference>
<protein>
    <submittedName>
        <fullName evidence="2">DUF5641 domain-containing protein</fullName>
    </submittedName>
</protein>